<reference evidence="6 7" key="2">
    <citation type="submission" date="2018-11" db="EMBL/GenBank/DDBJ databases">
        <authorList>
            <consortium name="Pathogen Informatics"/>
        </authorList>
    </citation>
    <scope>NUCLEOTIDE SEQUENCE [LARGE SCALE GENOMIC DNA]</scope>
    <source>
        <strain evidence="6 7">Egypt</strain>
    </source>
</reference>
<dbReference type="SUPFAM" id="SSF48652">
    <property type="entry name" value="Tetraspanin"/>
    <property type="match status" value="1"/>
</dbReference>
<dbReference type="InterPro" id="IPR008952">
    <property type="entry name" value="Tetraspanin_EC2_sf"/>
</dbReference>
<organism evidence="8">
    <name type="scientific">Echinostoma caproni</name>
    <dbReference type="NCBI Taxonomy" id="27848"/>
    <lineage>
        <taxon>Eukaryota</taxon>
        <taxon>Metazoa</taxon>
        <taxon>Spiralia</taxon>
        <taxon>Lophotrochozoa</taxon>
        <taxon>Platyhelminthes</taxon>
        <taxon>Trematoda</taxon>
        <taxon>Digenea</taxon>
        <taxon>Plagiorchiida</taxon>
        <taxon>Echinostomata</taxon>
        <taxon>Echinostomatoidea</taxon>
        <taxon>Echinostomatidae</taxon>
        <taxon>Echinostoma</taxon>
    </lineage>
</organism>
<keyword evidence="7" id="KW-1185">Reference proteome</keyword>
<dbReference type="EMBL" id="UZAN01039695">
    <property type="protein sequence ID" value="VDP66792.1"/>
    <property type="molecule type" value="Genomic_DNA"/>
</dbReference>
<dbReference type="Proteomes" id="UP000272942">
    <property type="component" value="Unassembled WGS sequence"/>
</dbReference>
<dbReference type="OrthoDB" id="6267240at2759"/>
<feature type="transmembrane region" description="Helical" evidence="5">
    <location>
        <begin position="196"/>
        <end position="221"/>
    </location>
</feature>
<dbReference type="PANTHER" id="PTHR19282">
    <property type="entry name" value="TETRASPANIN"/>
    <property type="match status" value="1"/>
</dbReference>
<dbReference type="AlphaFoldDB" id="A0A183A6H3"/>
<evidence type="ECO:0000256" key="4">
    <source>
        <dbReference type="ARBA" id="ARBA00023136"/>
    </source>
</evidence>
<feature type="transmembrane region" description="Helical" evidence="5">
    <location>
        <begin position="7"/>
        <end position="30"/>
    </location>
</feature>
<keyword evidence="3 5" id="KW-1133">Transmembrane helix</keyword>
<reference evidence="8" key="1">
    <citation type="submission" date="2016-06" db="UniProtKB">
        <authorList>
            <consortium name="WormBaseParasite"/>
        </authorList>
    </citation>
    <scope>IDENTIFICATION</scope>
</reference>
<feature type="transmembrane region" description="Helical" evidence="5">
    <location>
        <begin position="36"/>
        <end position="61"/>
    </location>
</feature>
<name>A0A183A6H3_9TREM</name>
<evidence type="ECO:0000313" key="6">
    <source>
        <dbReference type="EMBL" id="VDP66792.1"/>
    </source>
</evidence>
<keyword evidence="4 5" id="KW-0472">Membrane</keyword>
<dbReference type="InterPro" id="IPR018499">
    <property type="entry name" value="Tetraspanin/Peripherin"/>
</dbReference>
<gene>
    <name evidence="6" type="ORF">ECPE_LOCUS2558</name>
</gene>
<proteinExistence type="predicted"/>
<protein>
    <submittedName>
        <fullName evidence="8">Tetraspanin</fullName>
    </submittedName>
</protein>
<accession>A0A183A6H3</accession>
<evidence type="ECO:0000256" key="2">
    <source>
        <dbReference type="ARBA" id="ARBA00022692"/>
    </source>
</evidence>
<dbReference type="WBParaSite" id="ECPE_0000255801-mRNA-1">
    <property type="protein sequence ID" value="ECPE_0000255801-mRNA-1"/>
    <property type="gene ID" value="ECPE_0000255801"/>
</dbReference>
<dbReference type="Pfam" id="PF00335">
    <property type="entry name" value="Tetraspanin"/>
    <property type="match status" value="1"/>
</dbReference>
<dbReference type="GO" id="GO:0016020">
    <property type="term" value="C:membrane"/>
    <property type="evidence" value="ECO:0007669"/>
    <property type="project" value="UniProtKB-SubCell"/>
</dbReference>
<evidence type="ECO:0000256" key="1">
    <source>
        <dbReference type="ARBA" id="ARBA00004141"/>
    </source>
</evidence>
<keyword evidence="2 5" id="KW-0812">Transmembrane</keyword>
<sequence length="225" mass="25088">MMLVQHPIGAALFGIGIVLFVFAILAFVGVCCNLSIFLIIYAILLGVLIIAHTIFLIIYFLKKDVVLGYVRRLLEKQTLLYKSLESKDPDSVLLGALMTTLHCCGYNNGSDFYKEGAQFTHRDSYDGREFINISYPLPCCNSKESKKLLASYIQGGGKPVTSVPLMCPYVFTEENSHYNIGCRETVEKELVKICDFAAYVSIGPLLLEVILFILAVAIVILRKKE</sequence>
<comment type="subcellular location">
    <subcellularLocation>
        <location evidence="1">Membrane</location>
        <topology evidence="1">Multi-pass membrane protein</topology>
    </subcellularLocation>
</comment>
<evidence type="ECO:0000313" key="8">
    <source>
        <dbReference type="WBParaSite" id="ECPE_0000255801-mRNA-1"/>
    </source>
</evidence>
<evidence type="ECO:0000256" key="3">
    <source>
        <dbReference type="ARBA" id="ARBA00022989"/>
    </source>
</evidence>
<evidence type="ECO:0000313" key="7">
    <source>
        <dbReference type="Proteomes" id="UP000272942"/>
    </source>
</evidence>
<evidence type="ECO:0000256" key="5">
    <source>
        <dbReference type="SAM" id="Phobius"/>
    </source>
</evidence>